<sequence>MLTNNGIGINNKLWTFGAVTKTEGQRRVIIPNQTEETIRHFSDKSPEEAYQQLFDAYFKNKIIRPYWIQYRNRATQSIAYDIWSDLVMIVEMKNPKHLKLEFRGETQGVLDKPEIKTARHLLSMSTIHFNR</sequence>
<proteinExistence type="predicted"/>
<dbReference type="EMBL" id="WUAV01000006">
    <property type="protein sequence ID" value="KAF1746174.1"/>
    <property type="molecule type" value="Genomic_DNA"/>
</dbReference>
<organism evidence="1 2">
    <name type="scientific">Caenorhabditis remanei</name>
    <name type="common">Caenorhabditis vulgaris</name>
    <dbReference type="NCBI Taxonomy" id="31234"/>
    <lineage>
        <taxon>Eukaryota</taxon>
        <taxon>Metazoa</taxon>
        <taxon>Ecdysozoa</taxon>
        <taxon>Nematoda</taxon>
        <taxon>Chromadorea</taxon>
        <taxon>Rhabditida</taxon>
        <taxon>Rhabditina</taxon>
        <taxon>Rhabditomorpha</taxon>
        <taxon>Rhabditoidea</taxon>
        <taxon>Rhabditidae</taxon>
        <taxon>Peloderinae</taxon>
        <taxon>Caenorhabditis</taxon>
    </lineage>
</organism>
<accession>A0A6A5FUH2</accession>
<dbReference type="GeneID" id="78777497"/>
<dbReference type="KEGG" id="crq:GCK72_022627"/>
<evidence type="ECO:0000313" key="1">
    <source>
        <dbReference type="EMBL" id="KAF1746174.1"/>
    </source>
</evidence>
<dbReference type="AlphaFoldDB" id="A0A6A5FUH2"/>
<dbReference type="Proteomes" id="UP000483820">
    <property type="component" value="Chromosome X"/>
</dbReference>
<protein>
    <submittedName>
        <fullName evidence="1">Uncharacterized protein</fullName>
    </submittedName>
</protein>
<reference evidence="1 2" key="1">
    <citation type="submission" date="2019-12" db="EMBL/GenBank/DDBJ databases">
        <title>Chromosome-level assembly of the Caenorhabditis remanei genome.</title>
        <authorList>
            <person name="Teterina A.A."/>
            <person name="Willis J.H."/>
            <person name="Phillips P.C."/>
        </authorList>
    </citation>
    <scope>NUCLEOTIDE SEQUENCE [LARGE SCALE GENOMIC DNA]</scope>
    <source>
        <strain evidence="1 2">PX506</strain>
        <tissue evidence="1">Whole organism</tissue>
    </source>
</reference>
<dbReference type="RefSeq" id="XP_053578512.1">
    <property type="nucleotide sequence ID" value="XM_053734946.1"/>
</dbReference>
<dbReference type="CTD" id="78777497"/>
<name>A0A6A5FUH2_CAERE</name>
<evidence type="ECO:0000313" key="2">
    <source>
        <dbReference type="Proteomes" id="UP000483820"/>
    </source>
</evidence>
<gene>
    <name evidence="1" type="ORF">GCK72_022627</name>
</gene>
<comment type="caution">
    <text evidence="1">The sequence shown here is derived from an EMBL/GenBank/DDBJ whole genome shotgun (WGS) entry which is preliminary data.</text>
</comment>